<evidence type="ECO:0000313" key="2">
    <source>
        <dbReference type="Proteomes" id="UP000269945"/>
    </source>
</evidence>
<dbReference type="EMBL" id="CYRY02044228">
    <property type="protein sequence ID" value="VCX39064.1"/>
    <property type="molecule type" value="Genomic_DNA"/>
</dbReference>
<protein>
    <submittedName>
        <fullName evidence="1">Uncharacterized protein</fullName>
    </submittedName>
</protein>
<name>A0A9X9Q8F3_GULGU</name>
<dbReference type="AlphaFoldDB" id="A0A9X9Q8F3"/>
<keyword evidence="2" id="KW-1185">Reference proteome</keyword>
<evidence type="ECO:0000313" key="1">
    <source>
        <dbReference type="EMBL" id="VCX39064.1"/>
    </source>
</evidence>
<gene>
    <name evidence="1" type="ORF">BN2614_LOCUS1</name>
</gene>
<comment type="caution">
    <text evidence="1">The sequence shown here is derived from an EMBL/GenBank/DDBJ whole genome shotgun (WGS) entry which is preliminary data.</text>
</comment>
<proteinExistence type="predicted"/>
<organism evidence="1 2">
    <name type="scientific">Gulo gulo</name>
    <name type="common">Wolverine</name>
    <name type="synonym">Gluton</name>
    <dbReference type="NCBI Taxonomy" id="48420"/>
    <lineage>
        <taxon>Eukaryota</taxon>
        <taxon>Metazoa</taxon>
        <taxon>Chordata</taxon>
        <taxon>Craniata</taxon>
        <taxon>Vertebrata</taxon>
        <taxon>Euteleostomi</taxon>
        <taxon>Mammalia</taxon>
        <taxon>Eutheria</taxon>
        <taxon>Laurasiatheria</taxon>
        <taxon>Carnivora</taxon>
        <taxon>Caniformia</taxon>
        <taxon>Musteloidea</taxon>
        <taxon>Mustelidae</taxon>
        <taxon>Guloninae</taxon>
        <taxon>Gulo</taxon>
    </lineage>
</organism>
<dbReference type="Proteomes" id="UP000269945">
    <property type="component" value="Unassembled WGS sequence"/>
</dbReference>
<reference evidence="1 2" key="1">
    <citation type="submission" date="2018-10" db="EMBL/GenBank/DDBJ databases">
        <authorList>
            <person name="Ekblom R."/>
            <person name="Jareborg N."/>
        </authorList>
    </citation>
    <scope>NUCLEOTIDE SEQUENCE [LARGE SCALE GENOMIC DNA]</scope>
    <source>
        <tissue evidence="1">Muscle</tissue>
    </source>
</reference>
<feature type="non-terminal residue" evidence="1">
    <location>
        <position position="54"/>
    </location>
</feature>
<sequence>MTQGQDARTRVITTVLSTAILIEIRGCKLWKCNWPAKQDFLPLSKAPCDTPVRK</sequence>
<accession>A0A9X9Q8F3</accession>